<evidence type="ECO:0000313" key="6">
    <source>
        <dbReference type="Proteomes" id="UP001292913"/>
    </source>
</evidence>
<keyword evidence="3" id="KW-0378">Hydrolase</keyword>
<comment type="similarity">
    <text evidence="4">Belongs to the HepT RNase toxin family.</text>
</comment>
<organism evidence="5 6">
    <name type="scientific">Bacteroides vicugnae</name>
    <dbReference type="NCBI Taxonomy" id="3037989"/>
    <lineage>
        <taxon>Bacteria</taxon>
        <taxon>Pseudomonadati</taxon>
        <taxon>Bacteroidota</taxon>
        <taxon>Bacteroidia</taxon>
        <taxon>Bacteroidales</taxon>
        <taxon>Bacteroidaceae</taxon>
        <taxon>Bacteroides</taxon>
    </lineage>
</organism>
<sequence>MDWKGVMGMRDIVAHHYDLDAEIVYDVIKHDLPKLKDVLQQIIDDLKVSNQAID</sequence>
<comment type="caution">
    <text evidence="5">The sequence shown here is derived from an EMBL/GenBank/DDBJ whole genome shotgun (WGS) entry which is preliminary data.</text>
</comment>
<name>A0ABU5HZ65_9BACE</name>
<evidence type="ECO:0000256" key="3">
    <source>
        <dbReference type="ARBA" id="ARBA00022801"/>
    </source>
</evidence>
<dbReference type="EMBL" id="JARZAK010000020">
    <property type="protein sequence ID" value="MDY7260225.1"/>
    <property type="molecule type" value="Genomic_DNA"/>
</dbReference>
<dbReference type="Proteomes" id="UP001292913">
    <property type="component" value="Unassembled WGS sequence"/>
</dbReference>
<proteinExistence type="inferred from homology"/>
<evidence type="ECO:0000256" key="2">
    <source>
        <dbReference type="ARBA" id="ARBA00022722"/>
    </source>
</evidence>
<reference evidence="5 6" key="1">
    <citation type="submission" date="2023-04" db="EMBL/GenBank/DDBJ databases">
        <title>Bacteroides pacosi sp. nov., isolated from the fecal material of an alpaca.</title>
        <authorList>
            <person name="Miller S."/>
            <person name="Hendry M."/>
            <person name="King J."/>
            <person name="Sankaranarayanan K."/>
            <person name="Lawson P.A."/>
        </authorList>
    </citation>
    <scope>NUCLEOTIDE SEQUENCE [LARGE SCALE GENOMIC DNA]</scope>
    <source>
        <strain evidence="5 6">A2-P53</strain>
    </source>
</reference>
<dbReference type="Gene3D" id="1.20.120.580">
    <property type="entry name" value="bsu32300-like"/>
    <property type="match status" value="1"/>
</dbReference>
<evidence type="ECO:0000313" key="5">
    <source>
        <dbReference type="EMBL" id="MDY7260225.1"/>
    </source>
</evidence>
<keyword evidence="6" id="KW-1185">Reference proteome</keyword>
<protein>
    <submittedName>
        <fullName evidence="5">DUF86 domain-containing protein</fullName>
    </submittedName>
</protein>
<evidence type="ECO:0000256" key="1">
    <source>
        <dbReference type="ARBA" id="ARBA00022649"/>
    </source>
</evidence>
<evidence type="ECO:0000256" key="4">
    <source>
        <dbReference type="ARBA" id="ARBA00024207"/>
    </source>
</evidence>
<dbReference type="InterPro" id="IPR008201">
    <property type="entry name" value="HepT-like"/>
</dbReference>
<keyword evidence="1" id="KW-1277">Toxin-antitoxin system</keyword>
<gene>
    <name evidence="5" type="ORF">QHG74_21160</name>
</gene>
<keyword evidence="2" id="KW-0540">Nuclease</keyword>
<dbReference type="InterPro" id="IPR037038">
    <property type="entry name" value="HepT-like_sf"/>
</dbReference>
<accession>A0ABU5HZ65</accession>
<dbReference type="Pfam" id="PF01934">
    <property type="entry name" value="HepT-like"/>
    <property type="match status" value="1"/>
</dbReference>